<keyword evidence="3" id="KW-0378">Hydrolase</keyword>
<organism evidence="8 9">
    <name type="scientific">SAR324 cluster bacterium</name>
    <dbReference type="NCBI Taxonomy" id="2024889"/>
    <lineage>
        <taxon>Bacteria</taxon>
        <taxon>Deltaproteobacteria</taxon>
        <taxon>SAR324 cluster</taxon>
    </lineage>
</organism>
<dbReference type="InterPro" id="IPR001405">
    <property type="entry name" value="UPF0758"/>
</dbReference>
<dbReference type="GO" id="GO:0046872">
    <property type="term" value="F:metal ion binding"/>
    <property type="evidence" value="ECO:0007669"/>
    <property type="project" value="UniProtKB-KW"/>
</dbReference>
<dbReference type="GO" id="GO:0006508">
    <property type="term" value="P:proteolysis"/>
    <property type="evidence" value="ECO:0007669"/>
    <property type="project" value="UniProtKB-KW"/>
</dbReference>
<proteinExistence type="inferred from homology"/>
<evidence type="ECO:0000256" key="3">
    <source>
        <dbReference type="ARBA" id="ARBA00022801"/>
    </source>
</evidence>
<dbReference type="PANTHER" id="PTHR30471:SF3">
    <property type="entry name" value="UPF0758 PROTEIN YEES-RELATED"/>
    <property type="match status" value="1"/>
</dbReference>
<reference evidence="8 9" key="1">
    <citation type="journal article" date="2020" name="Biotechnol. Biofuels">
        <title>New insights from the biogas microbiome by comprehensive genome-resolved metagenomics of nearly 1600 species originating from multiple anaerobic digesters.</title>
        <authorList>
            <person name="Campanaro S."/>
            <person name="Treu L."/>
            <person name="Rodriguez-R L.M."/>
            <person name="Kovalovszki A."/>
            <person name="Ziels R.M."/>
            <person name="Maus I."/>
            <person name="Zhu X."/>
            <person name="Kougias P.G."/>
            <person name="Basile A."/>
            <person name="Luo G."/>
            <person name="Schluter A."/>
            <person name="Konstantinidis K.T."/>
            <person name="Angelidaki I."/>
        </authorList>
    </citation>
    <scope>NUCLEOTIDE SEQUENCE [LARGE SCALE GENOMIC DNA]</scope>
    <source>
        <strain evidence="8">AS27yjCOA_65</strain>
    </source>
</reference>
<dbReference type="InterPro" id="IPR025657">
    <property type="entry name" value="RadC_JAB"/>
</dbReference>
<gene>
    <name evidence="8" type="primary">radC</name>
    <name evidence="8" type="ORF">GYA55_10430</name>
</gene>
<dbReference type="InterPro" id="IPR037518">
    <property type="entry name" value="MPN"/>
</dbReference>
<dbReference type="AlphaFoldDB" id="A0A7X9IKU2"/>
<dbReference type="Gene3D" id="3.40.140.10">
    <property type="entry name" value="Cytidine Deaminase, domain 2"/>
    <property type="match status" value="1"/>
</dbReference>
<dbReference type="InterPro" id="IPR020891">
    <property type="entry name" value="UPF0758_CS"/>
</dbReference>
<feature type="domain" description="MPN" evidence="7">
    <location>
        <begin position="98"/>
        <end position="219"/>
    </location>
</feature>
<name>A0A7X9IKU2_9DELT</name>
<dbReference type="CDD" id="cd08071">
    <property type="entry name" value="MPN_DUF2466"/>
    <property type="match status" value="1"/>
</dbReference>
<protein>
    <submittedName>
        <fullName evidence="8">DNA repair protein RadC</fullName>
    </submittedName>
</protein>
<dbReference type="InterPro" id="IPR046778">
    <property type="entry name" value="UPF0758_N"/>
</dbReference>
<accession>A0A7X9IKU2</accession>
<keyword evidence="5" id="KW-0482">Metalloprotease</keyword>
<evidence type="ECO:0000256" key="2">
    <source>
        <dbReference type="ARBA" id="ARBA00022723"/>
    </source>
</evidence>
<keyword evidence="1" id="KW-0645">Protease</keyword>
<evidence type="ECO:0000256" key="1">
    <source>
        <dbReference type="ARBA" id="ARBA00022670"/>
    </source>
</evidence>
<comment type="caution">
    <text evidence="8">The sequence shown here is derived from an EMBL/GenBank/DDBJ whole genome shotgun (WGS) entry which is preliminary data.</text>
</comment>
<dbReference type="PROSITE" id="PS50249">
    <property type="entry name" value="MPN"/>
    <property type="match status" value="1"/>
</dbReference>
<evidence type="ECO:0000256" key="4">
    <source>
        <dbReference type="ARBA" id="ARBA00022833"/>
    </source>
</evidence>
<evidence type="ECO:0000259" key="7">
    <source>
        <dbReference type="PROSITE" id="PS50249"/>
    </source>
</evidence>
<sequence length="221" mass="24474">MKKISELANEDRPRERLISRGARFLSDKELLAVLLGSGNKEDNVLALAAKTLAIVDEKNGNLAVENLLELRGVGEAKACVICAALEFARRRIIPEGLRIKEPKDALPLFQHFLERKQETFVCVSLSGANEVIACRVVTVGLANSCQVHPREVLADPLVDRACSILVAHNHPSGDLIPSEEDRRITERLREAAKVVGINFLDHIIFSKRGYYSFLEGRAITL</sequence>
<dbReference type="GO" id="GO:0008237">
    <property type="term" value="F:metallopeptidase activity"/>
    <property type="evidence" value="ECO:0007669"/>
    <property type="project" value="UniProtKB-KW"/>
</dbReference>
<dbReference type="Pfam" id="PF04002">
    <property type="entry name" value="RadC"/>
    <property type="match status" value="1"/>
</dbReference>
<dbReference type="EMBL" id="JAAZON010000472">
    <property type="protein sequence ID" value="NMC63567.1"/>
    <property type="molecule type" value="Genomic_DNA"/>
</dbReference>
<dbReference type="Proteomes" id="UP000524246">
    <property type="component" value="Unassembled WGS sequence"/>
</dbReference>
<dbReference type="NCBIfam" id="TIGR00608">
    <property type="entry name" value="radc"/>
    <property type="match status" value="1"/>
</dbReference>
<keyword evidence="2" id="KW-0479">Metal-binding</keyword>
<dbReference type="NCBIfam" id="NF000642">
    <property type="entry name" value="PRK00024.1"/>
    <property type="match status" value="1"/>
</dbReference>
<evidence type="ECO:0000256" key="6">
    <source>
        <dbReference type="RuleBase" id="RU003797"/>
    </source>
</evidence>
<keyword evidence="4" id="KW-0862">Zinc</keyword>
<evidence type="ECO:0000313" key="8">
    <source>
        <dbReference type="EMBL" id="NMC63567.1"/>
    </source>
</evidence>
<comment type="similarity">
    <text evidence="6">Belongs to the UPF0758 family.</text>
</comment>
<dbReference type="Pfam" id="PF20582">
    <property type="entry name" value="UPF0758_N"/>
    <property type="match status" value="1"/>
</dbReference>
<evidence type="ECO:0000256" key="5">
    <source>
        <dbReference type="ARBA" id="ARBA00023049"/>
    </source>
</evidence>
<dbReference type="PROSITE" id="PS01302">
    <property type="entry name" value="UPF0758"/>
    <property type="match status" value="1"/>
</dbReference>
<dbReference type="PANTHER" id="PTHR30471">
    <property type="entry name" value="DNA REPAIR PROTEIN RADC"/>
    <property type="match status" value="1"/>
</dbReference>
<evidence type="ECO:0000313" key="9">
    <source>
        <dbReference type="Proteomes" id="UP000524246"/>
    </source>
</evidence>